<evidence type="ECO:0000313" key="6">
    <source>
        <dbReference type="Proteomes" id="UP001501757"/>
    </source>
</evidence>
<evidence type="ECO:0000256" key="2">
    <source>
        <dbReference type="ARBA" id="ARBA00023276"/>
    </source>
</evidence>
<dbReference type="Pfam" id="PF14870">
    <property type="entry name" value="PSII_BNR"/>
    <property type="match status" value="1"/>
</dbReference>
<dbReference type="EMBL" id="BAAAEI010000006">
    <property type="protein sequence ID" value="GAA0345168.1"/>
    <property type="molecule type" value="Genomic_DNA"/>
</dbReference>
<evidence type="ECO:0000259" key="4">
    <source>
        <dbReference type="Pfam" id="PF14870"/>
    </source>
</evidence>
<comment type="caution">
    <text evidence="5">The sequence shown here is derived from an EMBL/GenBank/DDBJ whole genome shotgun (WGS) entry which is preliminary data.</text>
</comment>
<dbReference type="InterPro" id="IPR036278">
    <property type="entry name" value="Sialidase_sf"/>
</dbReference>
<name>A0ABN0WRU7_9ALTE</name>
<dbReference type="RefSeq" id="WP_343841824.1">
    <property type="nucleotide sequence ID" value="NZ_BAAAEI010000006.1"/>
</dbReference>
<keyword evidence="6" id="KW-1185">Reference proteome</keyword>
<feature type="signal peptide" evidence="3">
    <location>
        <begin position="1"/>
        <end position="18"/>
    </location>
</feature>
<proteinExistence type="predicted"/>
<dbReference type="SUPFAM" id="SSF50939">
    <property type="entry name" value="Sialidases"/>
    <property type="match status" value="1"/>
</dbReference>
<reference evidence="5 6" key="1">
    <citation type="journal article" date="2019" name="Int. J. Syst. Evol. Microbiol.">
        <title>The Global Catalogue of Microorganisms (GCM) 10K type strain sequencing project: providing services to taxonomists for standard genome sequencing and annotation.</title>
        <authorList>
            <consortium name="The Broad Institute Genomics Platform"/>
            <consortium name="The Broad Institute Genome Sequencing Center for Infectious Disease"/>
            <person name="Wu L."/>
            <person name="Ma J."/>
        </authorList>
    </citation>
    <scope>NUCLEOTIDE SEQUENCE [LARGE SCALE GENOMIC DNA]</scope>
    <source>
        <strain evidence="5 6">JCM 13378</strain>
    </source>
</reference>
<feature type="domain" description="Photosynthesis system II assembly factor Ycf48/Hcf136-like" evidence="4">
    <location>
        <begin position="31"/>
        <end position="145"/>
    </location>
</feature>
<dbReference type="InterPro" id="IPR015943">
    <property type="entry name" value="WD40/YVTN_repeat-like_dom_sf"/>
</dbReference>
<dbReference type="PANTHER" id="PTHR47199">
    <property type="entry name" value="PHOTOSYSTEM II STABILITY/ASSEMBLY FACTOR HCF136, CHLOROPLASTIC"/>
    <property type="match status" value="1"/>
</dbReference>
<dbReference type="PANTHER" id="PTHR47199:SF2">
    <property type="entry name" value="PHOTOSYSTEM II STABILITY_ASSEMBLY FACTOR HCF136, CHLOROPLASTIC"/>
    <property type="match status" value="1"/>
</dbReference>
<gene>
    <name evidence="5" type="ORF">GCM10009092_07080</name>
</gene>
<accession>A0ABN0WRU7</accession>
<dbReference type="InterPro" id="IPR028203">
    <property type="entry name" value="PSII_CF48-like_dom"/>
</dbReference>
<protein>
    <submittedName>
        <fullName evidence="5">YCF48-related protein</fullName>
    </submittedName>
</protein>
<evidence type="ECO:0000313" key="5">
    <source>
        <dbReference type="EMBL" id="GAA0345168.1"/>
    </source>
</evidence>
<dbReference type="Proteomes" id="UP001501757">
    <property type="component" value="Unassembled WGS sequence"/>
</dbReference>
<evidence type="ECO:0000256" key="1">
    <source>
        <dbReference type="ARBA" id="ARBA00022531"/>
    </source>
</evidence>
<keyword evidence="1" id="KW-0602">Photosynthesis</keyword>
<dbReference type="Gene3D" id="2.130.10.10">
    <property type="entry name" value="YVTN repeat-like/Quinoprotein amine dehydrogenase"/>
    <property type="match status" value="1"/>
</dbReference>
<keyword evidence="2" id="KW-0604">Photosystem II</keyword>
<evidence type="ECO:0000256" key="3">
    <source>
        <dbReference type="SAM" id="SignalP"/>
    </source>
</evidence>
<keyword evidence="3" id="KW-0732">Signal</keyword>
<organism evidence="5 6">
    <name type="scientific">Bowmanella denitrificans</name>
    <dbReference type="NCBI Taxonomy" id="366582"/>
    <lineage>
        <taxon>Bacteria</taxon>
        <taxon>Pseudomonadati</taxon>
        <taxon>Pseudomonadota</taxon>
        <taxon>Gammaproteobacteria</taxon>
        <taxon>Alteromonadales</taxon>
        <taxon>Alteromonadaceae</taxon>
        <taxon>Bowmanella</taxon>
    </lineage>
</organism>
<feature type="chain" id="PRO_5045939993" evidence="3">
    <location>
        <begin position="19"/>
        <end position="325"/>
    </location>
</feature>
<sequence>MKLPVFLMLALLVGPTKAHSTPAFVAPLADQSLLLDVAATAEGIIAVGERGHILLSSDATNWQQQTVPVSSTLTAVTVQGQRIWAVGHDAVIIASVDNGHSWQIQNYQPELEKPLMDVLFLDENQGIAIGAYGLFYRTTDGGANWLREPHIELLDEDDIQYLQDLKQEDESLYEQELSSILPHFNRLSRAGETLYLAGEAGLLAVSQDQGRTWQRMEIDYYGSFFDIRQTTDNRLLAAGLRGHLFEYQAQDGWQELPTNMKSSLNSIVPLADGHTLVVGNNGYLIWLNDELQVQQTEEEKAVLNALPVADKVIAVTETGIRFLQK</sequence>